<name>A0ABD1ZCE7_9MARC</name>
<organism evidence="1 2">
    <name type="scientific">Riccia fluitans</name>
    <dbReference type="NCBI Taxonomy" id="41844"/>
    <lineage>
        <taxon>Eukaryota</taxon>
        <taxon>Viridiplantae</taxon>
        <taxon>Streptophyta</taxon>
        <taxon>Embryophyta</taxon>
        <taxon>Marchantiophyta</taxon>
        <taxon>Marchantiopsida</taxon>
        <taxon>Marchantiidae</taxon>
        <taxon>Marchantiales</taxon>
        <taxon>Ricciaceae</taxon>
        <taxon>Riccia</taxon>
    </lineage>
</organism>
<dbReference type="EMBL" id="JBHFFA010000002">
    <property type="protein sequence ID" value="KAL2645494.1"/>
    <property type="molecule type" value="Genomic_DNA"/>
</dbReference>
<proteinExistence type="predicted"/>
<protein>
    <recommendedName>
        <fullName evidence="3">Secreted protein</fullName>
    </recommendedName>
</protein>
<comment type="caution">
    <text evidence="1">The sequence shown here is derived from an EMBL/GenBank/DDBJ whole genome shotgun (WGS) entry which is preliminary data.</text>
</comment>
<evidence type="ECO:0000313" key="2">
    <source>
        <dbReference type="Proteomes" id="UP001605036"/>
    </source>
</evidence>
<dbReference type="Proteomes" id="UP001605036">
    <property type="component" value="Unassembled WGS sequence"/>
</dbReference>
<evidence type="ECO:0008006" key="3">
    <source>
        <dbReference type="Google" id="ProtNLM"/>
    </source>
</evidence>
<keyword evidence="2" id="KW-1185">Reference proteome</keyword>
<dbReference type="AlphaFoldDB" id="A0ABD1ZCE7"/>
<evidence type="ECO:0000313" key="1">
    <source>
        <dbReference type="EMBL" id="KAL2645494.1"/>
    </source>
</evidence>
<gene>
    <name evidence="1" type="ORF">R1flu_013081</name>
</gene>
<accession>A0ABD1ZCE7</accession>
<sequence length="107" mass="12162">MPAMRVRLLLFVKWCHRWFCSGVMSVRPLLLFVTQLWSAWQFARGRPDFCNLPTILQYNDETARGDSSSYRPESEPAVFSLYTHFAVIACGTSLVWGVVSIPCVGDT</sequence>
<reference evidence="1 2" key="1">
    <citation type="submission" date="2024-09" db="EMBL/GenBank/DDBJ databases">
        <title>Chromosome-scale assembly of Riccia fluitans.</title>
        <authorList>
            <person name="Paukszto L."/>
            <person name="Sawicki J."/>
            <person name="Karawczyk K."/>
            <person name="Piernik-Szablinska J."/>
            <person name="Szczecinska M."/>
            <person name="Mazdziarz M."/>
        </authorList>
    </citation>
    <scope>NUCLEOTIDE SEQUENCE [LARGE SCALE GENOMIC DNA]</scope>
    <source>
        <strain evidence="1">Rf_01</strain>
        <tissue evidence="1">Aerial parts of the thallus</tissue>
    </source>
</reference>